<dbReference type="InterPro" id="IPR015424">
    <property type="entry name" value="PyrdxlP-dep_Trfase"/>
</dbReference>
<dbReference type="GO" id="GO:0009102">
    <property type="term" value="P:biotin biosynthetic process"/>
    <property type="evidence" value="ECO:0007669"/>
    <property type="project" value="UniProtKB-UniRule"/>
</dbReference>
<dbReference type="Gene3D" id="3.90.1150.10">
    <property type="entry name" value="Aspartate Aminotransferase, domain 1"/>
    <property type="match status" value="1"/>
</dbReference>
<evidence type="ECO:0000256" key="9">
    <source>
        <dbReference type="HAMAP-Rule" id="MF_00834"/>
    </source>
</evidence>
<evidence type="ECO:0000256" key="5">
    <source>
        <dbReference type="ARBA" id="ARBA00022691"/>
    </source>
</evidence>
<dbReference type="EMBL" id="CP034852">
    <property type="protein sequence ID" value="QCI26759.1"/>
    <property type="molecule type" value="Genomic_DNA"/>
</dbReference>
<feature type="site" description="Participates in the substrate recognition with KAPA and in a stacking interaction with the adenine ring of SAM" evidence="9">
    <location>
        <position position="17"/>
    </location>
</feature>
<dbReference type="PANTHER" id="PTHR42684:SF17">
    <property type="entry name" value="ADENOSYLMETHIONINE-8-AMINO-7-OXONONANOATE AMINOTRANSFERASE"/>
    <property type="match status" value="1"/>
</dbReference>
<evidence type="ECO:0000256" key="7">
    <source>
        <dbReference type="ARBA" id="ARBA00022898"/>
    </source>
</evidence>
<comment type="subunit">
    <text evidence="9">Homodimer.</text>
</comment>
<dbReference type="FunFam" id="3.40.640.10:FF:000041">
    <property type="entry name" value="Adenosylmethionine-8-amino-7-oxononanoate aminotransferase"/>
    <property type="match status" value="1"/>
</dbReference>
<dbReference type="HAMAP" id="MF_00834">
    <property type="entry name" value="BioA"/>
    <property type="match status" value="1"/>
</dbReference>
<feature type="binding site" evidence="9">
    <location>
        <position position="246"/>
    </location>
    <ligand>
        <name>pyridoxal 5'-phosphate</name>
        <dbReference type="ChEBI" id="CHEBI:597326"/>
    </ligand>
</feature>
<keyword evidence="5 9" id="KW-0949">S-adenosyl-L-methionine</keyword>
<keyword evidence="4 9" id="KW-0808">Transferase</keyword>
<comment type="cofactor">
    <cofactor evidence="1 9">
        <name>pyridoxal 5'-phosphate</name>
        <dbReference type="ChEBI" id="CHEBI:597326"/>
    </cofactor>
</comment>
<evidence type="ECO:0000256" key="1">
    <source>
        <dbReference type="ARBA" id="ARBA00001933"/>
    </source>
</evidence>
<dbReference type="GO" id="GO:0004015">
    <property type="term" value="F:adenosylmethionine-8-amino-7-oxononanoate transaminase activity"/>
    <property type="evidence" value="ECO:0007669"/>
    <property type="project" value="UniProtKB-UniRule"/>
</dbReference>
<dbReference type="OrthoDB" id="9801052at2"/>
<comment type="catalytic activity">
    <reaction evidence="8 9">
        <text>(8S)-8-amino-7-oxononanoate + S-adenosyl-L-methionine = S-adenosyl-4-methylsulfanyl-2-oxobutanoate + (7R,8S)-7,8-diammoniononanoate</text>
        <dbReference type="Rhea" id="RHEA:16861"/>
        <dbReference type="ChEBI" id="CHEBI:16490"/>
        <dbReference type="ChEBI" id="CHEBI:59789"/>
        <dbReference type="ChEBI" id="CHEBI:149468"/>
        <dbReference type="ChEBI" id="CHEBI:149469"/>
        <dbReference type="EC" id="2.6.1.62"/>
    </reaction>
</comment>
<dbReference type="UniPathway" id="UPA00078">
    <property type="reaction ID" value="UER00160"/>
</dbReference>
<dbReference type="EC" id="2.6.1.62" evidence="9"/>
<dbReference type="InterPro" id="IPR015422">
    <property type="entry name" value="PyrdxlP-dep_Trfase_small"/>
</dbReference>
<evidence type="ECO:0000256" key="3">
    <source>
        <dbReference type="ARBA" id="ARBA00022576"/>
    </source>
</evidence>
<feature type="binding site" evidence="9">
    <location>
        <position position="392"/>
    </location>
    <ligand>
        <name>substrate</name>
    </ligand>
</feature>
<keyword evidence="9" id="KW-0963">Cytoplasm</keyword>
<comment type="pathway">
    <text evidence="2 9">Cofactor biosynthesis; biotin biosynthesis; 7,8-diaminononanoate from 8-amino-7-oxononanoate (SAM route): step 1/1.</text>
</comment>
<dbReference type="InterPro" id="IPR005815">
    <property type="entry name" value="BioA"/>
</dbReference>
<dbReference type="NCBIfam" id="NF004624">
    <property type="entry name" value="PRK05964.1"/>
    <property type="match status" value="1"/>
</dbReference>
<comment type="similarity">
    <text evidence="9">Belongs to the class-III pyridoxal-phosphate-dependent aminotransferase family. BioA subfamily.</text>
</comment>
<feature type="binding site" evidence="9">
    <location>
        <begin position="309"/>
        <end position="310"/>
    </location>
    <ligand>
        <name>pyridoxal 5'-phosphate</name>
        <dbReference type="ChEBI" id="CHEBI:597326"/>
    </ligand>
</feature>
<keyword evidence="3 9" id="KW-0032">Aminotransferase</keyword>
<comment type="subcellular location">
    <subcellularLocation>
        <location evidence="9">Cytoplasm</location>
    </subcellularLocation>
</comment>
<dbReference type="AlphaFoldDB" id="A0A4D6YBK5"/>
<evidence type="ECO:0000256" key="8">
    <source>
        <dbReference type="ARBA" id="ARBA00048449"/>
    </source>
</evidence>
<dbReference type="PIRSF" id="PIRSF000521">
    <property type="entry name" value="Transaminase_4ab_Lys_Orn"/>
    <property type="match status" value="1"/>
</dbReference>
<dbReference type="InterPro" id="IPR015421">
    <property type="entry name" value="PyrdxlP-dep_Trfase_major"/>
</dbReference>
<feature type="binding site" evidence="9">
    <location>
        <begin position="112"/>
        <end position="113"/>
    </location>
    <ligand>
        <name>pyridoxal 5'-phosphate</name>
        <dbReference type="ChEBI" id="CHEBI:597326"/>
    </ligand>
</feature>
<evidence type="ECO:0000256" key="6">
    <source>
        <dbReference type="ARBA" id="ARBA00022756"/>
    </source>
</evidence>
<dbReference type="Proteomes" id="UP000298782">
    <property type="component" value="Chromosome"/>
</dbReference>
<organism evidence="10 11">
    <name type="scientific">Buchnera aphidicola</name>
    <name type="common">Thelaxes californica</name>
    <dbReference type="NCBI Taxonomy" id="1315998"/>
    <lineage>
        <taxon>Bacteria</taxon>
        <taxon>Pseudomonadati</taxon>
        <taxon>Pseudomonadota</taxon>
        <taxon>Gammaproteobacteria</taxon>
        <taxon>Enterobacterales</taxon>
        <taxon>Erwiniaceae</taxon>
        <taxon>Buchnera</taxon>
    </lineage>
</organism>
<accession>A0A4D6YBK5</accession>
<dbReference type="PANTHER" id="PTHR42684">
    <property type="entry name" value="ADENOSYLMETHIONINE-8-AMINO-7-OXONONANOATE AMINOTRANSFERASE"/>
    <property type="match status" value="1"/>
</dbReference>
<dbReference type="RefSeq" id="WP_158353405.1">
    <property type="nucleotide sequence ID" value="NZ_CP034852.1"/>
</dbReference>
<feature type="binding site" evidence="9">
    <location>
        <position position="52"/>
    </location>
    <ligand>
        <name>substrate</name>
    </ligand>
</feature>
<comment type="function">
    <text evidence="9">Catalyzes the transfer of the alpha-amino group from S-adenosyl-L-methionine (SAM) to 7-keto-8-aminopelargonic acid (KAPA) to form 7,8-diaminopelargonic acid (DAPA). It is the only aminotransferase known to utilize SAM as an amino donor.</text>
</comment>
<name>A0A4D6YBK5_9GAMM</name>
<dbReference type="Gene3D" id="3.40.640.10">
    <property type="entry name" value="Type I PLP-dependent aspartate aminotransferase-like (Major domain)"/>
    <property type="match status" value="1"/>
</dbReference>
<reference evidence="10 11" key="1">
    <citation type="submission" date="2018-12" db="EMBL/GenBank/DDBJ databases">
        <authorList>
            <person name="Chong R.A."/>
        </authorList>
    </citation>
    <scope>NUCLEOTIDE SEQUENCE [LARGE SCALE GENOMIC DNA]</scope>
    <source>
        <strain evidence="10 11">Tca</strain>
    </source>
</reference>
<feature type="binding site" evidence="9">
    <location>
        <position position="144"/>
    </location>
    <ligand>
        <name>substrate</name>
    </ligand>
</feature>
<proteinExistence type="inferred from homology"/>
<dbReference type="SUPFAM" id="SSF53383">
    <property type="entry name" value="PLP-dependent transferases"/>
    <property type="match status" value="1"/>
</dbReference>
<keyword evidence="7 9" id="KW-0663">Pyridoxal phosphate</keyword>
<sequence length="429" mass="49464">MKKIDLHFDKKHIWHPYSSMLYPTKCYPVISAKGMYLTLEYNKKILDGMSSWWAAIHGYNNKRLNDALKNQIDQMSHVMFGGITHIPAIKLCKKLLNITNFNFECVFLADSGSIAIEVSMKMAIQYWKALGIKKKYFLTIKKGYHGDTFFAMSISDPNNSFHNLYNHNIIHNNLFAESPKINFFEKWNKKDVYSFFTLIQKYHTEIIAIILEPIVQGVGGMHFYHPQYLKEVKELSQVYDIPLIIDEIATGFGRTGKLFAYEHANIIPDILCIGKALTGGMMTLSATLTTKKIAEVISNGKEKCLMHGPTFMGNPLACAVAIESISILQEHHWKKQVSFIEKKLTYYFSCLKEHKRVLDVRVLGAICVIECKKKINIEKIQKFFVHHGVWIRPFKNLIYVVPAYIIKDLEIKKLADAITIALDYKKFFQ</sequence>
<evidence type="ECO:0000313" key="10">
    <source>
        <dbReference type="EMBL" id="QCI26759.1"/>
    </source>
</evidence>
<evidence type="ECO:0000313" key="11">
    <source>
        <dbReference type="Proteomes" id="UP000298782"/>
    </source>
</evidence>
<dbReference type="InterPro" id="IPR005814">
    <property type="entry name" value="Aminotrans_3"/>
</dbReference>
<reference evidence="10 11" key="2">
    <citation type="submission" date="2019-05" db="EMBL/GenBank/DDBJ databases">
        <title>Genome evolution of the obligate endosymbiont Buchnera aphidicola.</title>
        <authorList>
            <person name="Moran N.A."/>
        </authorList>
    </citation>
    <scope>NUCLEOTIDE SEQUENCE [LARGE SCALE GENOMIC DNA]</scope>
    <source>
        <strain evidence="10 11">Tca</strain>
    </source>
</reference>
<dbReference type="NCBIfam" id="NF005940">
    <property type="entry name" value="PRK07986.1"/>
    <property type="match status" value="1"/>
</dbReference>
<dbReference type="Pfam" id="PF00202">
    <property type="entry name" value="Aminotran_3"/>
    <property type="match status" value="1"/>
</dbReference>
<dbReference type="NCBIfam" id="TIGR00508">
    <property type="entry name" value="bioA"/>
    <property type="match status" value="1"/>
</dbReference>
<protein>
    <recommendedName>
        <fullName evidence="9">Adenosylmethionine-8-amino-7-oxononanoate aminotransferase</fullName>
        <ecNumber evidence="9">2.6.1.62</ecNumber>
    </recommendedName>
    <alternativeName>
        <fullName evidence="9">7,8-diamino-pelargonic acid aminotransferase</fullName>
        <shortName evidence="9">DAPA AT</shortName>
        <shortName evidence="9">DAPA aminotransferase</shortName>
    </alternativeName>
    <alternativeName>
        <fullName evidence="9">7,8-diaminononanoate synthase</fullName>
        <shortName evidence="9">DANS</shortName>
    </alternativeName>
    <alternativeName>
        <fullName evidence="9">Diaminopelargonic acid synthase</fullName>
    </alternativeName>
</protein>
<gene>
    <name evidence="9" type="primary">bioA</name>
    <name evidence="10" type="ORF">D9V80_01120</name>
</gene>
<evidence type="ECO:0000256" key="4">
    <source>
        <dbReference type="ARBA" id="ARBA00022679"/>
    </source>
</evidence>
<dbReference type="CDD" id="cd00610">
    <property type="entry name" value="OAT_like"/>
    <property type="match status" value="1"/>
</dbReference>
<dbReference type="PROSITE" id="PS00600">
    <property type="entry name" value="AA_TRANSFER_CLASS_3"/>
    <property type="match status" value="1"/>
</dbReference>
<feature type="binding site" evidence="9">
    <location>
        <position position="308"/>
    </location>
    <ligand>
        <name>substrate</name>
    </ligand>
</feature>
<dbReference type="GO" id="GO:0030170">
    <property type="term" value="F:pyridoxal phosphate binding"/>
    <property type="evidence" value="ECO:0007669"/>
    <property type="project" value="UniProtKB-UniRule"/>
</dbReference>
<feature type="binding site" evidence="9">
    <location>
        <position position="275"/>
    </location>
    <ligand>
        <name>substrate</name>
    </ligand>
</feature>
<keyword evidence="6 9" id="KW-0093">Biotin biosynthesis</keyword>
<evidence type="ECO:0000256" key="2">
    <source>
        <dbReference type="ARBA" id="ARBA00005063"/>
    </source>
</evidence>
<dbReference type="InterPro" id="IPR049704">
    <property type="entry name" value="Aminotrans_3_PPA_site"/>
</dbReference>
<dbReference type="GO" id="GO:0005737">
    <property type="term" value="C:cytoplasm"/>
    <property type="evidence" value="ECO:0007669"/>
    <property type="project" value="UniProtKB-SubCell"/>
</dbReference>
<keyword evidence="11" id="KW-1185">Reference proteome</keyword>
<feature type="modified residue" description="N6-(pyridoxal phosphate)lysine" evidence="9">
    <location>
        <position position="275"/>
    </location>
</feature>